<name>A0A150XYZ7_9BACT</name>
<comment type="caution">
    <text evidence="1">The sequence shown here is derived from an EMBL/GenBank/DDBJ whole genome shotgun (WGS) entry which is preliminary data.</text>
</comment>
<organism evidence="1 2">
    <name type="scientific">Roseivirga seohaensis</name>
    <dbReference type="NCBI Taxonomy" id="1914963"/>
    <lineage>
        <taxon>Bacteria</taxon>
        <taxon>Pseudomonadati</taxon>
        <taxon>Bacteroidota</taxon>
        <taxon>Cytophagia</taxon>
        <taxon>Cytophagales</taxon>
        <taxon>Roseivirgaceae</taxon>
        <taxon>Roseivirga</taxon>
    </lineage>
</organism>
<gene>
    <name evidence="1" type="ORF">AWW67_02130</name>
</gene>
<dbReference type="AlphaFoldDB" id="A0A150XYZ7"/>
<evidence type="ECO:0000313" key="2">
    <source>
        <dbReference type="Proteomes" id="UP000075663"/>
    </source>
</evidence>
<reference evidence="1 2" key="1">
    <citation type="submission" date="2016-01" db="EMBL/GenBank/DDBJ databases">
        <title>Genome sequencing of Roseivirga seohaensis SW-152.</title>
        <authorList>
            <person name="Selvaratnam C."/>
            <person name="Thevarajoo S."/>
            <person name="Goh K.M."/>
            <person name="Ee R."/>
            <person name="Chan K.-G."/>
            <person name="Chong C.S."/>
        </authorList>
    </citation>
    <scope>NUCLEOTIDE SEQUENCE [LARGE SCALE GENOMIC DNA]</scope>
    <source>
        <strain evidence="1 2">SW-152</strain>
    </source>
</reference>
<sequence>MGTSKSYRARVKGQPQWGDLSSSVTRSCTTGEIAERNIGSILSKFVNVVGGASNAGRGKSKIAGQGGARSAQKLGSFLGGFSSSGGDLTQALADTGLTDLTGKSAEDIINHLIDYCSGSARSIDDKAAKEATRKLLEKIAEDAKTPDELEEALKATLEESSLEEVVIDYFGHYVFEHLSVMFYEKLVEEKGKAECSNLFGQIKKFIDNRLTKMNKTNPLNKVDWGSSDGERIIFNIQEDVLKVFGDDD</sequence>
<dbReference type="RefSeq" id="WP_062300766.1">
    <property type="nucleotide sequence ID" value="NZ_LRPB01000023.1"/>
</dbReference>
<dbReference type="Proteomes" id="UP000075663">
    <property type="component" value="Unassembled WGS sequence"/>
</dbReference>
<evidence type="ECO:0000313" key="1">
    <source>
        <dbReference type="EMBL" id="KYG83938.1"/>
    </source>
</evidence>
<proteinExistence type="predicted"/>
<dbReference type="EMBL" id="LRPB01000023">
    <property type="protein sequence ID" value="KYG83938.1"/>
    <property type="molecule type" value="Genomic_DNA"/>
</dbReference>
<protein>
    <submittedName>
        <fullName evidence="1">Uncharacterized protein</fullName>
    </submittedName>
</protein>
<dbReference type="STRING" id="1914963.AWW67_02130"/>
<accession>A0A150XYZ7</accession>